<dbReference type="CDD" id="cd01335">
    <property type="entry name" value="Radical_SAM"/>
    <property type="match status" value="1"/>
</dbReference>
<dbReference type="GO" id="GO:0046872">
    <property type="term" value="F:metal ion binding"/>
    <property type="evidence" value="ECO:0007669"/>
    <property type="project" value="UniProtKB-KW"/>
</dbReference>
<organism evidence="8">
    <name type="scientific">marine sediment metagenome</name>
    <dbReference type="NCBI Taxonomy" id="412755"/>
    <lineage>
        <taxon>unclassified sequences</taxon>
        <taxon>metagenomes</taxon>
        <taxon>ecological metagenomes</taxon>
    </lineage>
</organism>
<dbReference type="GO" id="GO:0003824">
    <property type="term" value="F:catalytic activity"/>
    <property type="evidence" value="ECO:0007669"/>
    <property type="project" value="InterPro"/>
</dbReference>
<dbReference type="InterPro" id="IPR007197">
    <property type="entry name" value="rSAM"/>
</dbReference>
<dbReference type="PANTHER" id="PTHR11228:SF7">
    <property type="entry name" value="PQQA PEPTIDE CYCLASE"/>
    <property type="match status" value="1"/>
</dbReference>
<dbReference type="InterPro" id="IPR050377">
    <property type="entry name" value="Radical_SAM_PqqE_MftC-like"/>
</dbReference>
<feature type="domain" description="Radical SAM core" evidence="7">
    <location>
        <begin position="24"/>
        <end position="248"/>
    </location>
</feature>
<dbReference type="PANTHER" id="PTHR11228">
    <property type="entry name" value="RADICAL SAM DOMAIN PROTEIN"/>
    <property type="match status" value="1"/>
</dbReference>
<dbReference type="Pfam" id="PF04055">
    <property type="entry name" value="Radical_SAM"/>
    <property type="match status" value="1"/>
</dbReference>
<dbReference type="InterPro" id="IPR013785">
    <property type="entry name" value="Aldolase_TIM"/>
</dbReference>
<dbReference type="InterPro" id="IPR034391">
    <property type="entry name" value="AdoMet-like_SPASM_containing"/>
</dbReference>
<accession>A0A0F9IBX0</accession>
<name>A0A0F9IBX0_9ZZZZ</name>
<dbReference type="EMBL" id="LAZR01021572">
    <property type="protein sequence ID" value="KKL84877.1"/>
    <property type="molecule type" value="Genomic_DNA"/>
</dbReference>
<sequence>MTRLIRQAMYRIRWKILPRIKWVSKFPTHIDIESTNACNLRCKMCCRDFMTEKIGYIEFNTVKAVLDSCIPYSVKFNWRGEPLLHKDIAYYIKYAKFRGVHEVSFNTNGLGLTQELAAQLIDAGLDWLIISVDGATKETYESIRTGGDFEKLFKKIVHTAFIFSEHDNAPKIRIQICKQKANQHEIERWRELFSPYADQLRVGKLHDPQGKRGYKSVIPQSCPQPWQRLTVDWKGNIYPCPSDYQGHKLLGNIYDTSIHSAWHSPRMQYIRYNLALYGRSSVALCRKCSSYC</sequence>
<evidence type="ECO:0000256" key="6">
    <source>
        <dbReference type="ARBA" id="ARBA00023014"/>
    </source>
</evidence>
<proteinExistence type="predicted"/>
<evidence type="ECO:0000256" key="3">
    <source>
        <dbReference type="ARBA" id="ARBA00022691"/>
    </source>
</evidence>
<dbReference type="SFLD" id="SFLDG01387">
    <property type="entry name" value="BtrN-like_SPASM_domain_contain"/>
    <property type="match status" value="1"/>
</dbReference>
<dbReference type="CDD" id="cd21109">
    <property type="entry name" value="SPASM"/>
    <property type="match status" value="1"/>
</dbReference>
<dbReference type="PROSITE" id="PS51918">
    <property type="entry name" value="RADICAL_SAM"/>
    <property type="match status" value="1"/>
</dbReference>
<dbReference type="Pfam" id="PF13186">
    <property type="entry name" value="SPASM"/>
    <property type="match status" value="1"/>
</dbReference>
<keyword evidence="5" id="KW-0408">Iron</keyword>
<reference evidence="8" key="1">
    <citation type="journal article" date="2015" name="Nature">
        <title>Complex archaea that bridge the gap between prokaryotes and eukaryotes.</title>
        <authorList>
            <person name="Spang A."/>
            <person name="Saw J.H."/>
            <person name="Jorgensen S.L."/>
            <person name="Zaremba-Niedzwiedzka K."/>
            <person name="Martijn J."/>
            <person name="Lind A.E."/>
            <person name="van Eijk R."/>
            <person name="Schleper C."/>
            <person name="Guy L."/>
            <person name="Ettema T.J."/>
        </authorList>
    </citation>
    <scope>NUCLEOTIDE SEQUENCE</scope>
</reference>
<evidence type="ECO:0000256" key="2">
    <source>
        <dbReference type="ARBA" id="ARBA00022485"/>
    </source>
</evidence>
<dbReference type="SUPFAM" id="SSF102114">
    <property type="entry name" value="Radical SAM enzymes"/>
    <property type="match status" value="1"/>
</dbReference>
<comment type="caution">
    <text evidence="8">The sequence shown here is derived from an EMBL/GenBank/DDBJ whole genome shotgun (WGS) entry which is preliminary data.</text>
</comment>
<protein>
    <recommendedName>
        <fullName evidence="7">Radical SAM core domain-containing protein</fullName>
    </recommendedName>
</protein>
<dbReference type="Gene3D" id="3.20.20.70">
    <property type="entry name" value="Aldolase class I"/>
    <property type="match status" value="1"/>
</dbReference>
<dbReference type="InterPro" id="IPR023885">
    <property type="entry name" value="4Fe4S-binding_SPASM_dom"/>
</dbReference>
<dbReference type="InterPro" id="IPR058240">
    <property type="entry name" value="rSAM_sf"/>
</dbReference>
<keyword evidence="6" id="KW-0411">Iron-sulfur</keyword>
<dbReference type="SFLD" id="SFLDS00029">
    <property type="entry name" value="Radical_SAM"/>
    <property type="match status" value="1"/>
</dbReference>
<keyword evidence="3" id="KW-0949">S-adenosyl-L-methionine</keyword>
<comment type="cofactor">
    <cofactor evidence="1">
        <name>[4Fe-4S] cluster</name>
        <dbReference type="ChEBI" id="CHEBI:49883"/>
    </cofactor>
</comment>
<evidence type="ECO:0000256" key="5">
    <source>
        <dbReference type="ARBA" id="ARBA00023004"/>
    </source>
</evidence>
<dbReference type="GO" id="GO:0051536">
    <property type="term" value="F:iron-sulfur cluster binding"/>
    <property type="evidence" value="ECO:0007669"/>
    <property type="project" value="UniProtKB-KW"/>
</dbReference>
<gene>
    <name evidence="8" type="ORF">LCGC14_1960320</name>
</gene>
<evidence type="ECO:0000256" key="4">
    <source>
        <dbReference type="ARBA" id="ARBA00022723"/>
    </source>
</evidence>
<evidence type="ECO:0000313" key="8">
    <source>
        <dbReference type="EMBL" id="KKL84877.1"/>
    </source>
</evidence>
<evidence type="ECO:0000256" key="1">
    <source>
        <dbReference type="ARBA" id="ARBA00001966"/>
    </source>
</evidence>
<dbReference type="SFLD" id="SFLDG01067">
    <property type="entry name" value="SPASM/twitch_domain_containing"/>
    <property type="match status" value="1"/>
</dbReference>
<keyword evidence="2" id="KW-0004">4Fe-4S</keyword>
<dbReference type="AlphaFoldDB" id="A0A0F9IBX0"/>
<evidence type="ECO:0000259" key="7">
    <source>
        <dbReference type="PROSITE" id="PS51918"/>
    </source>
</evidence>
<keyword evidence="4" id="KW-0479">Metal-binding</keyword>